<evidence type="ECO:0000256" key="7">
    <source>
        <dbReference type="PROSITE-ProRule" id="PRU00236"/>
    </source>
</evidence>
<dbReference type="GO" id="GO:0004725">
    <property type="term" value="F:protein tyrosine phosphatase activity"/>
    <property type="evidence" value="ECO:0007669"/>
    <property type="project" value="InterPro"/>
</dbReference>
<keyword evidence="9" id="KW-0812">Transmembrane</keyword>
<dbReference type="InterPro" id="IPR026590">
    <property type="entry name" value="Ssirtuin_cat_dom"/>
</dbReference>
<dbReference type="InterPro" id="IPR003595">
    <property type="entry name" value="Tyr_Pase_cat"/>
</dbReference>
<evidence type="ECO:0000256" key="9">
    <source>
        <dbReference type="SAM" id="Phobius"/>
    </source>
</evidence>
<feature type="compositionally biased region" description="Basic and acidic residues" evidence="8">
    <location>
        <begin position="165"/>
        <end position="176"/>
    </location>
</feature>
<evidence type="ECO:0000256" key="4">
    <source>
        <dbReference type="ARBA" id="ARBA00022833"/>
    </source>
</evidence>
<dbReference type="PRINTS" id="PR00700">
    <property type="entry name" value="PRTYPHPHTASE"/>
</dbReference>
<feature type="compositionally biased region" description="Polar residues" evidence="8">
    <location>
        <begin position="65"/>
        <end position="81"/>
    </location>
</feature>
<keyword evidence="4 7" id="KW-0862">Zinc</keyword>
<dbReference type="InterPro" id="IPR000242">
    <property type="entry name" value="PTP_cat"/>
</dbReference>
<dbReference type="Gene3D" id="3.40.50.1220">
    <property type="entry name" value="TPP-binding domain"/>
    <property type="match status" value="1"/>
</dbReference>
<dbReference type="Gene3D" id="3.90.190.10">
    <property type="entry name" value="Protein tyrosine phosphatase superfamily"/>
    <property type="match status" value="1"/>
</dbReference>
<feature type="domain" description="Deacetylase sirtuin-type" evidence="12">
    <location>
        <begin position="993"/>
        <end position="1237"/>
    </location>
</feature>
<feature type="compositionally biased region" description="Basic and acidic residues" evidence="8">
    <location>
        <begin position="1279"/>
        <end position="1292"/>
    </location>
</feature>
<reference evidence="13" key="1">
    <citation type="journal article" date="2012" name="Nature">
        <title>The oyster genome reveals stress adaptation and complexity of shell formation.</title>
        <authorList>
            <person name="Zhang G."/>
            <person name="Fang X."/>
            <person name="Guo X."/>
            <person name="Li L."/>
            <person name="Luo R."/>
            <person name="Xu F."/>
            <person name="Yang P."/>
            <person name="Zhang L."/>
            <person name="Wang X."/>
            <person name="Qi H."/>
            <person name="Xiong Z."/>
            <person name="Que H."/>
            <person name="Xie Y."/>
            <person name="Holland P.W."/>
            <person name="Paps J."/>
            <person name="Zhu Y."/>
            <person name="Wu F."/>
            <person name="Chen Y."/>
            <person name="Wang J."/>
            <person name="Peng C."/>
            <person name="Meng J."/>
            <person name="Yang L."/>
            <person name="Liu J."/>
            <person name="Wen B."/>
            <person name="Zhang N."/>
            <person name="Huang Z."/>
            <person name="Zhu Q."/>
            <person name="Feng Y."/>
            <person name="Mount A."/>
            <person name="Hedgecock D."/>
            <person name="Xu Z."/>
            <person name="Liu Y."/>
            <person name="Domazet-Loso T."/>
            <person name="Du Y."/>
            <person name="Sun X."/>
            <person name="Zhang S."/>
            <person name="Liu B."/>
            <person name="Cheng P."/>
            <person name="Jiang X."/>
            <person name="Li J."/>
            <person name="Fan D."/>
            <person name="Wang W."/>
            <person name="Fu W."/>
            <person name="Wang T."/>
            <person name="Wang B."/>
            <person name="Zhang J."/>
            <person name="Peng Z."/>
            <person name="Li Y."/>
            <person name="Li N."/>
            <person name="Wang J."/>
            <person name="Chen M."/>
            <person name="He Y."/>
            <person name="Tan F."/>
            <person name="Song X."/>
            <person name="Zheng Q."/>
            <person name="Huang R."/>
            <person name="Yang H."/>
            <person name="Du X."/>
            <person name="Chen L."/>
            <person name="Yang M."/>
            <person name="Gaffney P.M."/>
            <person name="Wang S."/>
            <person name="Luo L."/>
            <person name="She Z."/>
            <person name="Ming Y."/>
            <person name="Huang W."/>
            <person name="Zhang S."/>
            <person name="Huang B."/>
            <person name="Zhang Y."/>
            <person name="Qu T."/>
            <person name="Ni P."/>
            <person name="Miao G."/>
            <person name="Wang J."/>
            <person name="Wang Q."/>
            <person name="Steinberg C.E."/>
            <person name="Wang H."/>
            <person name="Li N."/>
            <person name="Qian L."/>
            <person name="Zhang G."/>
            <person name="Li Y."/>
            <person name="Yang H."/>
            <person name="Liu X."/>
            <person name="Wang J."/>
            <person name="Yin Y."/>
            <person name="Wang J."/>
        </authorList>
    </citation>
    <scope>NUCLEOTIDE SEQUENCE [LARGE SCALE GENOMIC DNA]</scope>
    <source>
        <strain evidence="13">05x7-T-G4-1.051#20</strain>
    </source>
</reference>
<dbReference type="CDD" id="cd00047">
    <property type="entry name" value="PTPc"/>
    <property type="match status" value="1"/>
</dbReference>
<dbReference type="EC" id="2.3.1.286" evidence="1"/>
<dbReference type="InterPro" id="IPR029035">
    <property type="entry name" value="DHS-like_NAD/FAD-binding_dom"/>
</dbReference>
<dbReference type="Gene3D" id="2.20.28.200">
    <property type="match status" value="1"/>
</dbReference>
<protein>
    <recommendedName>
        <fullName evidence="1">protein acetyllysine N-acetyltransferase</fullName>
        <ecNumber evidence="1">2.3.1.286</ecNumber>
    </recommendedName>
</protein>
<feature type="transmembrane region" description="Helical" evidence="9">
    <location>
        <begin position="638"/>
        <end position="660"/>
    </location>
</feature>
<dbReference type="HOGENOM" id="CLU_254244_0_0_1"/>
<dbReference type="Pfam" id="PF02146">
    <property type="entry name" value="SIR2"/>
    <property type="match status" value="1"/>
</dbReference>
<dbReference type="PROSITE" id="PS50305">
    <property type="entry name" value="SIRTUIN"/>
    <property type="match status" value="1"/>
</dbReference>
<dbReference type="PANTHER" id="PTHR19134">
    <property type="entry name" value="RECEPTOR-TYPE TYROSINE-PROTEIN PHOSPHATASE"/>
    <property type="match status" value="1"/>
</dbReference>
<dbReference type="GO" id="GO:0046872">
    <property type="term" value="F:metal ion binding"/>
    <property type="evidence" value="ECO:0007669"/>
    <property type="project" value="UniProtKB-KW"/>
</dbReference>
<feature type="region of interest" description="Disordered" evidence="8">
    <location>
        <begin position="335"/>
        <end position="368"/>
    </location>
</feature>
<feature type="compositionally biased region" description="Polar residues" evidence="8">
    <location>
        <begin position="206"/>
        <end position="215"/>
    </location>
</feature>
<evidence type="ECO:0000256" key="5">
    <source>
        <dbReference type="ARBA" id="ARBA00023027"/>
    </source>
</evidence>
<feature type="region of interest" description="Disordered" evidence="8">
    <location>
        <begin position="24"/>
        <end position="82"/>
    </location>
</feature>
<feature type="compositionally biased region" description="Low complexity" evidence="8">
    <location>
        <begin position="53"/>
        <end position="64"/>
    </location>
</feature>
<evidence type="ECO:0000259" key="11">
    <source>
        <dbReference type="PROSITE" id="PS50056"/>
    </source>
</evidence>
<feature type="region of interest" description="Disordered" evidence="8">
    <location>
        <begin position="205"/>
        <end position="227"/>
    </location>
</feature>
<feature type="domain" description="Tyrosine-protein phosphatase" evidence="10">
    <location>
        <begin position="728"/>
        <end position="959"/>
    </location>
</feature>
<dbReference type="InParanoid" id="K1QDT0"/>
<dbReference type="FunFam" id="3.40.50.1220:FF:000038">
    <property type="entry name" value="NAD-dependent protein deacetylase sirtuin-6 isoform X2"/>
    <property type="match status" value="1"/>
</dbReference>
<organism evidence="13">
    <name type="scientific">Magallana gigas</name>
    <name type="common">Pacific oyster</name>
    <name type="synonym">Crassostrea gigas</name>
    <dbReference type="NCBI Taxonomy" id="29159"/>
    <lineage>
        <taxon>Eukaryota</taxon>
        <taxon>Metazoa</taxon>
        <taxon>Spiralia</taxon>
        <taxon>Lophotrochozoa</taxon>
        <taxon>Mollusca</taxon>
        <taxon>Bivalvia</taxon>
        <taxon>Autobranchia</taxon>
        <taxon>Pteriomorphia</taxon>
        <taxon>Ostreida</taxon>
        <taxon>Ostreoidea</taxon>
        <taxon>Ostreidae</taxon>
        <taxon>Magallana</taxon>
    </lineage>
</organism>
<dbReference type="GO" id="GO:0017136">
    <property type="term" value="F:histone deacetylase activity, NAD-dependent"/>
    <property type="evidence" value="ECO:0007669"/>
    <property type="project" value="UniProtKB-ARBA"/>
</dbReference>
<feature type="region of interest" description="Disordered" evidence="8">
    <location>
        <begin position="1279"/>
        <end position="1301"/>
    </location>
</feature>
<feature type="binding site" evidence="7">
    <location>
        <position position="1110"/>
    </location>
    <ligand>
        <name>Zn(2+)</name>
        <dbReference type="ChEBI" id="CHEBI:29105"/>
    </ligand>
</feature>
<dbReference type="SMART" id="SM00404">
    <property type="entry name" value="PTPc_motif"/>
    <property type="match status" value="1"/>
</dbReference>
<dbReference type="PROSITE" id="PS50056">
    <property type="entry name" value="TYR_PHOSPHATASE_2"/>
    <property type="match status" value="1"/>
</dbReference>
<evidence type="ECO:0000256" key="8">
    <source>
        <dbReference type="SAM" id="MobiDB-lite"/>
    </source>
</evidence>
<proteinExistence type="inferred from homology"/>
<keyword evidence="9" id="KW-1133">Transmembrane helix</keyword>
<dbReference type="InterPro" id="IPR050348">
    <property type="entry name" value="Protein-Tyr_Phosphatase"/>
</dbReference>
<keyword evidence="5" id="KW-0520">NAD</keyword>
<evidence type="ECO:0000313" key="13">
    <source>
        <dbReference type="EMBL" id="EKC29239.1"/>
    </source>
</evidence>
<dbReference type="EMBL" id="JH817548">
    <property type="protein sequence ID" value="EKC29239.1"/>
    <property type="molecule type" value="Genomic_DNA"/>
</dbReference>
<dbReference type="PROSITE" id="PS00383">
    <property type="entry name" value="TYR_PHOSPHATASE_1"/>
    <property type="match status" value="1"/>
</dbReference>
<dbReference type="GO" id="GO:0070403">
    <property type="term" value="F:NAD+ binding"/>
    <property type="evidence" value="ECO:0007669"/>
    <property type="project" value="InterPro"/>
</dbReference>
<keyword evidence="2" id="KW-0808">Transferase</keyword>
<feature type="compositionally biased region" description="Basic and acidic residues" evidence="8">
    <location>
        <begin position="39"/>
        <end position="50"/>
    </location>
</feature>
<dbReference type="GO" id="GO:0141050">
    <property type="term" value="F:histone H3K deacetylase activity"/>
    <property type="evidence" value="ECO:0007669"/>
    <property type="project" value="UniProtKB-ARBA"/>
</dbReference>
<feature type="compositionally biased region" description="Polar residues" evidence="8">
    <location>
        <begin position="114"/>
        <end position="136"/>
    </location>
</feature>
<dbReference type="CDD" id="cd01410">
    <property type="entry name" value="SIRT7"/>
    <property type="match status" value="1"/>
</dbReference>
<evidence type="ECO:0000259" key="12">
    <source>
        <dbReference type="PROSITE" id="PS50305"/>
    </source>
</evidence>
<dbReference type="PROSITE" id="PS50055">
    <property type="entry name" value="TYR_PHOSPHATASE_PTP"/>
    <property type="match status" value="1"/>
</dbReference>
<feature type="binding site" evidence="7">
    <location>
        <position position="1142"/>
    </location>
    <ligand>
        <name>Zn(2+)</name>
        <dbReference type="ChEBI" id="CHEBI:29105"/>
    </ligand>
</feature>
<dbReference type="SUPFAM" id="SSF52799">
    <property type="entry name" value="(Phosphotyrosine protein) phosphatases II"/>
    <property type="match status" value="1"/>
</dbReference>
<feature type="domain" description="Tyrosine specific protein phosphatases" evidence="11">
    <location>
        <begin position="876"/>
        <end position="953"/>
    </location>
</feature>
<feature type="compositionally biased region" description="Low complexity" evidence="8">
    <location>
        <begin position="216"/>
        <end position="227"/>
    </location>
</feature>
<dbReference type="InterPro" id="IPR003000">
    <property type="entry name" value="Sirtuin"/>
</dbReference>
<dbReference type="PANTHER" id="PTHR19134:SF553">
    <property type="entry name" value="TYROSINE-PROTEIN PHOSPHATASE 10D-RELATED"/>
    <property type="match status" value="1"/>
</dbReference>
<evidence type="ECO:0000259" key="10">
    <source>
        <dbReference type="PROSITE" id="PS50055"/>
    </source>
</evidence>
<dbReference type="InterPro" id="IPR016130">
    <property type="entry name" value="Tyr_Pase_AS"/>
</dbReference>
<name>K1QDT0_MAGGI</name>
<feature type="binding site" evidence="7">
    <location>
        <position position="1107"/>
    </location>
    <ligand>
        <name>Zn(2+)</name>
        <dbReference type="ChEBI" id="CHEBI:29105"/>
    </ligand>
</feature>
<keyword evidence="3 7" id="KW-0479">Metal-binding</keyword>
<evidence type="ECO:0000256" key="6">
    <source>
        <dbReference type="ARBA" id="ARBA00038170"/>
    </source>
</evidence>
<feature type="binding site" evidence="7">
    <location>
        <position position="1132"/>
    </location>
    <ligand>
        <name>Zn(2+)</name>
        <dbReference type="ChEBI" id="CHEBI:29105"/>
    </ligand>
</feature>
<dbReference type="InterPro" id="IPR000387">
    <property type="entry name" value="Tyr_Pase_dom"/>
</dbReference>
<comment type="similarity">
    <text evidence="6">Belongs to the sirtuin family. Class IV subfamily.</text>
</comment>
<feature type="region of interest" description="Disordered" evidence="8">
    <location>
        <begin position="102"/>
        <end position="139"/>
    </location>
</feature>
<sequence>MEPELLTFESDDCCVLAFNGCVSNPLPDRNQPNAQGSGELEHHQIQRQENEDAAPPLNNNAPNNTQYGNTNVQQGLGSPSFRNGEIFLNRSLSIQERIQGNLQGNKTSEHSEISSEQNPDQAAQASSLERNATADSSRNDHIVDHFNVISIHRNNSESDLQADRFSHDGQASHRDQSSNVNFGPSGNQEEHLSVVKRTVLPALFPETQNGSLPTHSSVSSESGEISQSEIIHENDTNLQGNREHETRVMENETTITVNTLTTTLSPETLNSNLLLPDTHPDSVNIIEPGVNTEGNVTENRQANETSIANKQDGTSLPTESVPLVTIPIPPPENQATEIPQPNNRGEENLHSINSTTREPLPTKENKYRTKDGIPEMTLPIKDPDQPEIATEHNTFPQISSTEPVTFLLSSTSDGFITEKPTTRGLPEEVASTTVSSMKPTTQFSTRLPTEQIIIERTTFSTQPQEQLPTEKIFSVNSFSSSGIFYTSTTPSNEEARDTPTQFPPSERVPEVPIRYPTEQINPEPTEPIILTSTRAVVVTEAGSGDGRRTTFPDENVPHVTLRIPTEPMEIPSTTVLPETTSINLNGKRSSAPYAEVTEKIAGKTDKGSHLVNVHLITSYVNNNQKDYQETGLSSGMTIAVIIVIIGGVCCICLIVIQILMHKRHEKGSRNILPGPNRFSLRSLDSIALNAVPKSRPHSGFWNPGLDRSEEKLPHETPNLSCVPIGAEDKNRFANVIPISHSRVKLKKLPHEEHSDYINANFITGYNGDVHAYIATQAPLSNTIGDFWRMVWEQQSRVIIMLMAVNEASQPRDPSYVPDTEGVNGRVRYGDLVLVLKKKEVRQEYIMSLLEVKDIEHNLVREVRHFWFTSWSVDSIPEPISVIKLILDTRVHYEDSGAPVIVHCSSGTGRTGTLIAIDICMRSYESKRVVDILSCVSSMRKERAGVVQNKEQYALIYKFLKFSPARKMSVNYSDGLSPYEHKGKCGQPEKFDPQDLVSEKVKKLAEFVRASRHLVVHTGAGISTSAGIPDFRGPKGVWTLEQKGEKPNVSVTFDNARPTLTHMALVALERAGIVKYVITQNVDGLHSRSGFPRNRLSELHGNMFVEECDKCGSQFINSSALPTMGLKPTGNPCLFIKSGDRKCRGRLRDTILDWEDSLPERDLELADKHAKEADLNLTLGTSLQIVPSGNLPLAARKKGGKLVIVNLQPTKHDSKATLKIHAFVDEVMSALCSELGIAIPEFQKPSALLESVHTVKERKLNVFLKDFELSQDSGVNGVKTKHEIKKEEEETKLNDPNLSQENDRCPVKIKRLNEPKVHSETCGVLQKGEQNSSEHCKNEHQCEQNLVVKSEQEDNESINEQIIGQSEDQNIDLNGEPSLKRKMLPHVFNADQILNSVKVAKLT</sequence>
<feature type="region of interest" description="Disordered" evidence="8">
    <location>
        <begin position="165"/>
        <end position="191"/>
    </location>
</feature>
<dbReference type="SUPFAM" id="SSF52467">
    <property type="entry name" value="DHS-like NAD/FAD-binding domain"/>
    <property type="match status" value="1"/>
</dbReference>
<dbReference type="InterPro" id="IPR029021">
    <property type="entry name" value="Prot-tyrosine_phosphatase-like"/>
</dbReference>
<gene>
    <name evidence="13" type="ORF">CGI_10027454</name>
</gene>
<dbReference type="Pfam" id="PF00102">
    <property type="entry name" value="Y_phosphatase"/>
    <property type="match status" value="1"/>
</dbReference>
<feature type="compositionally biased region" description="Polar residues" evidence="8">
    <location>
        <begin position="177"/>
        <end position="187"/>
    </location>
</feature>
<feature type="active site" description="Proton acceptor" evidence="7">
    <location>
        <position position="1099"/>
    </location>
</feature>
<keyword evidence="9" id="KW-0472">Membrane</keyword>
<feature type="region of interest" description="Disordered" evidence="8">
    <location>
        <begin position="487"/>
        <end position="509"/>
    </location>
</feature>
<evidence type="ECO:0000256" key="3">
    <source>
        <dbReference type="ARBA" id="ARBA00022723"/>
    </source>
</evidence>
<evidence type="ECO:0000256" key="1">
    <source>
        <dbReference type="ARBA" id="ARBA00012928"/>
    </source>
</evidence>
<accession>K1QDT0</accession>
<evidence type="ECO:0000256" key="2">
    <source>
        <dbReference type="ARBA" id="ARBA00022679"/>
    </source>
</evidence>
<dbReference type="SMART" id="SM00194">
    <property type="entry name" value="PTPc"/>
    <property type="match status" value="1"/>
</dbReference>